<dbReference type="RefSeq" id="WP_027290894.1">
    <property type="nucleotide sequence ID" value="NZ_CANTWR010000010.1"/>
</dbReference>
<dbReference type="Gene3D" id="3.60.10.10">
    <property type="entry name" value="Endonuclease/exonuclease/phosphatase"/>
    <property type="match status" value="1"/>
</dbReference>
<feature type="signal peptide" evidence="1">
    <location>
        <begin position="1"/>
        <end position="20"/>
    </location>
</feature>
<evidence type="ECO:0000259" key="2">
    <source>
        <dbReference type="Pfam" id="PF19580"/>
    </source>
</evidence>
<feature type="chain" id="PRO_5016714440" evidence="1">
    <location>
        <begin position="21"/>
        <end position="294"/>
    </location>
</feature>
<organism evidence="3 4">
    <name type="scientific">Rikenella microfusus</name>
    <dbReference type="NCBI Taxonomy" id="28139"/>
    <lineage>
        <taxon>Bacteria</taxon>
        <taxon>Pseudomonadati</taxon>
        <taxon>Bacteroidota</taxon>
        <taxon>Bacteroidia</taxon>
        <taxon>Bacteroidales</taxon>
        <taxon>Rikenellaceae</taxon>
        <taxon>Rikenella</taxon>
    </lineage>
</organism>
<dbReference type="GO" id="GO:0003824">
    <property type="term" value="F:catalytic activity"/>
    <property type="evidence" value="ECO:0007669"/>
    <property type="project" value="InterPro"/>
</dbReference>
<dbReference type="OrthoDB" id="9802724at2"/>
<gene>
    <name evidence="3" type="ORF">NCTC11190_00269</name>
</gene>
<dbReference type="InterPro" id="IPR005135">
    <property type="entry name" value="Endo/exonuclease/phosphatase"/>
</dbReference>
<dbReference type="SUPFAM" id="SSF56219">
    <property type="entry name" value="DNase I-like"/>
    <property type="match status" value="1"/>
</dbReference>
<reference evidence="3 4" key="1">
    <citation type="submission" date="2018-06" db="EMBL/GenBank/DDBJ databases">
        <authorList>
            <consortium name="Pathogen Informatics"/>
            <person name="Doyle S."/>
        </authorList>
    </citation>
    <scope>NUCLEOTIDE SEQUENCE [LARGE SCALE GENOMIC DNA]</scope>
    <source>
        <strain evidence="3 4">NCTC11190</strain>
    </source>
</reference>
<dbReference type="EMBL" id="UGVL01000001">
    <property type="protein sequence ID" value="SUE33074.1"/>
    <property type="molecule type" value="Genomic_DNA"/>
</dbReference>
<keyword evidence="4" id="KW-1185">Reference proteome</keyword>
<name>A0A379MMX9_9BACT</name>
<dbReference type="InterPro" id="IPR036691">
    <property type="entry name" value="Endo/exonu/phosph_ase_sf"/>
</dbReference>
<evidence type="ECO:0000313" key="3">
    <source>
        <dbReference type="EMBL" id="SUE33074.1"/>
    </source>
</evidence>
<proteinExistence type="predicted"/>
<evidence type="ECO:0000313" key="4">
    <source>
        <dbReference type="Proteomes" id="UP000255233"/>
    </source>
</evidence>
<dbReference type="PANTHER" id="PTHR42834">
    <property type="entry name" value="ENDONUCLEASE/EXONUCLEASE/PHOSPHATASE FAMILY PROTEIN (AFU_ORTHOLOGUE AFUA_3G09210)"/>
    <property type="match status" value="1"/>
</dbReference>
<dbReference type="Proteomes" id="UP000255233">
    <property type="component" value="Unassembled WGS sequence"/>
</dbReference>
<dbReference type="PANTHER" id="PTHR42834:SF1">
    <property type="entry name" value="ENDONUCLEASE_EXONUCLEASE_PHOSPHATASE FAMILY PROTEIN (AFU_ORTHOLOGUE AFUA_3G09210)"/>
    <property type="match status" value="1"/>
</dbReference>
<sequence length="294" mass="32759">MRPILPFILILLYAVRPAQAQPARVLTVASYNVCNLFDTINDPGIRDLVLTPEAYEAKTAALARVIGGLSADIVALCEVENAGVLGDLLASAPLDTVPYRFIHYDSPDNRGIDVALLYRRDRVEPLASEPIRVSDGYPTRDILRAEFAVTGTDRRIAVYAVHLPSRRGGYGRAARMRETIAARLGDMAAQEAPGTGAIVLGDLNDHPGSKLVRRNLSGLRCLTAAPHRRGQGSYAWRDTWVMYDHIFVSRDLEPAEDARIFLRDWMLTAEGRFRGYPDRTISDHLPVYVRLFFR</sequence>
<feature type="domain" description="Endonuclease/exonuclease/phosphatase" evidence="2">
    <location>
        <begin position="27"/>
        <end position="290"/>
    </location>
</feature>
<protein>
    <submittedName>
        <fullName evidence="3">Uncharacterized protein conserved in bacteria</fullName>
    </submittedName>
</protein>
<accession>A0A379MMX9</accession>
<evidence type="ECO:0000256" key="1">
    <source>
        <dbReference type="SAM" id="SignalP"/>
    </source>
</evidence>
<keyword evidence="1" id="KW-0732">Signal</keyword>
<dbReference type="AlphaFoldDB" id="A0A379MMX9"/>
<dbReference type="Pfam" id="PF19580">
    <property type="entry name" value="Exo_endo_phos_3"/>
    <property type="match status" value="1"/>
</dbReference>
<dbReference type="STRING" id="880526.GCA_000427365_01173"/>